<dbReference type="InterPro" id="IPR045036">
    <property type="entry name" value="Spartin-like"/>
</dbReference>
<dbReference type="InterPro" id="IPR009686">
    <property type="entry name" value="Senescence/spartin_C"/>
</dbReference>
<evidence type="ECO:0000256" key="1">
    <source>
        <dbReference type="SAM" id="MobiDB-lite"/>
    </source>
</evidence>
<dbReference type="GO" id="GO:0005886">
    <property type="term" value="C:plasma membrane"/>
    <property type="evidence" value="ECO:0007669"/>
    <property type="project" value="TreeGrafter"/>
</dbReference>
<evidence type="ECO:0000313" key="3">
    <source>
        <dbReference type="EMBL" id="CAH1420347.1"/>
    </source>
</evidence>
<proteinExistence type="predicted"/>
<dbReference type="Pfam" id="PF06911">
    <property type="entry name" value="Senescence"/>
    <property type="match status" value="1"/>
</dbReference>
<feature type="domain" description="Senescence" evidence="2">
    <location>
        <begin position="175"/>
        <end position="360"/>
    </location>
</feature>
<organism evidence="3 4">
    <name type="scientific">Lactuca virosa</name>
    <dbReference type="NCBI Taxonomy" id="75947"/>
    <lineage>
        <taxon>Eukaryota</taxon>
        <taxon>Viridiplantae</taxon>
        <taxon>Streptophyta</taxon>
        <taxon>Embryophyta</taxon>
        <taxon>Tracheophyta</taxon>
        <taxon>Spermatophyta</taxon>
        <taxon>Magnoliopsida</taxon>
        <taxon>eudicotyledons</taxon>
        <taxon>Gunneridae</taxon>
        <taxon>Pentapetalae</taxon>
        <taxon>asterids</taxon>
        <taxon>campanulids</taxon>
        <taxon>Asterales</taxon>
        <taxon>Asteraceae</taxon>
        <taxon>Cichorioideae</taxon>
        <taxon>Cichorieae</taxon>
        <taxon>Lactucinae</taxon>
        <taxon>Lactuca</taxon>
    </lineage>
</organism>
<dbReference type="AlphaFoldDB" id="A0AAU9M3G1"/>
<reference evidence="3 4" key="1">
    <citation type="submission" date="2022-01" db="EMBL/GenBank/DDBJ databases">
        <authorList>
            <person name="Xiong W."/>
            <person name="Schranz E."/>
        </authorList>
    </citation>
    <scope>NUCLEOTIDE SEQUENCE [LARGE SCALE GENOMIC DNA]</scope>
</reference>
<accession>A0AAU9M3G1</accession>
<dbReference type="PANTHER" id="PTHR21068:SF36">
    <property type="entry name" value="SENESCENCE_DEHYDRATION-ASSOCIATED PROTEIN-LIKE PROTEIN"/>
    <property type="match status" value="1"/>
</dbReference>
<sequence>MICCGTKKPRTLSPPRTTPPPMPPQTTTNHLPQPQNAKHETLLSIPNSKVHIMDEGEAVELANGNFTLFQISNDNILLATIIKIGDDLQWPLTKDEPVVKLDPHHYLFTLPVIKGQDPLSYGVTFPKTDDENLTMLDKFLKEHSCFSTSSVSRKTDIDWKEFAPKIDAYNNVLAKAIAGGTGQIVRGIFMCSNAYTNQLQKGGDMILKEAMEEKHGISRTKTNENNKTNGTRKGDGINKSLRSARKLSKMTESMSKALLNGVGMASGSVMGPAVRSRAGKAFFNSVPGEVVLASLDAINIMMDAAEVAQRQALAATSDAATRAVSERYGEEAGEATGDAIATAGHVAGTAWNVVKIRKAINPASAVKNASKIR</sequence>
<evidence type="ECO:0000259" key="2">
    <source>
        <dbReference type="Pfam" id="PF06911"/>
    </source>
</evidence>
<dbReference type="EMBL" id="CAKMRJ010000992">
    <property type="protein sequence ID" value="CAH1420347.1"/>
    <property type="molecule type" value="Genomic_DNA"/>
</dbReference>
<name>A0AAU9M3G1_9ASTR</name>
<dbReference type="Proteomes" id="UP001157418">
    <property type="component" value="Unassembled WGS sequence"/>
</dbReference>
<protein>
    <recommendedName>
        <fullName evidence="2">Senescence domain-containing protein</fullName>
    </recommendedName>
</protein>
<dbReference type="PANTHER" id="PTHR21068">
    <property type="entry name" value="SPARTIN"/>
    <property type="match status" value="1"/>
</dbReference>
<evidence type="ECO:0000313" key="4">
    <source>
        <dbReference type="Proteomes" id="UP001157418"/>
    </source>
</evidence>
<gene>
    <name evidence="3" type="ORF">LVIROSA_LOCUS7821</name>
</gene>
<feature type="region of interest" description="Disordered" evidence="1">
    <location>
        <begin position="1"/>
        <end position="35"/>
    </location>
</feature>
<keyword evidence="4" id="KW-1185">Reference proteome</keyword>
<feature type="region of interest" description="Disordered" evidence="1">
    <location>
        <begin position="219"/>
        <end position="238"/>
    </location>
</feature>
<comment type="caution">
    <text evidence="3">The sequence shown here is derived from an EMBL/GenBank/DDBJ whole genome shotgun (WGS) entry which is preliminary data.</text>
</comment>